<dbReference type="Pfam" id="PF13578">
    <property type="entry name" value="Methyltransf_24"/>
    <property type="match status" value="1"/>
</dbReference>
<keyword evidence="4" id="KW-1185">Reference proteome</keyword>
<gene>
    <name evidence="3" type="ORF">SPIL2461_LOCUS8796</name>
</gene>
<reference evidence="3" key="1">
    <citation type="submission" date="2021-02" db="EMBL/GenBank/DDBJ databases">
        <authorList>
            <person name="Dougan E. K."/>
            <person name="Rhodes N."/>
            <person name="Thang M."/>
            <person name="Chan C."/>
        </authorList>
    </citation>
    <scope>NUCLEOTIDE SEQUENCE</scope>
</reference>
<protein>
    <submittedName>
        <fullName evidence="3">Uncharacterized protein</fullName>
    </submittedName>
</protein>
<evidence type="ECO:0000313" key="4">
    <source>
        <dbReference type="Proteomes" id="UP000649617"/>
    </source>
</evidence>
<comment type="caution">
    <text evidence="3">The sequence shown here is derived from an EMBL/GenBank/DDBJ whole genome shotgun (WGS) entry which is preliminary data.</text>
</comment>
<dbReference type="PROSITE" id="PS50005">
    <property type="entry name" value="TPR"/>
    <property type="match status" value="1"/>
</dbReference>
<feature type="compositionally biased region" description="Acidic residues" evidence="2">
    <location>
        <begin position="712"/>
        <end position="731"/>
    </location>
</feature>
<feature type="region of interest" description="Disordered" evidence="2">
    <location>
        <begin position="362"/>
        <end position="428"/>
    </location>
</feature>
<accession>A0A812Q1F0</accession>
<dbReference type="OrthoDB" id="437684at2759"/>
<name>A0A812Q1F0_SYMPI</name>
<keyword evidence="1" id="KW-0802">TPR repeat</keyword>
<dbReference type="InterPro" id="IPR029063">
    <property type="entry name" value="SAM-dependent_MTases_sf"/>
</dbReference>
<evidence type="ECO:0000256" key="1">
    <source>
        <dbReference type="PROSITE-ProRule" id="PRU00339"/>
    </source>
</evidence>
<organism evidence="3 4">
    <name type="scientific">Symbiodinium pilosum</name>
    <name type="common">Dinoflagellate</name>
    <dbReference type="NCBI Taxonomy" id="2952"/>
    <lineage>
        <taxon>Eukaryota</taxon>
        <taxon>Sar</taxon>
        <taxon>Alveolata</taxon>
        <taxon>Dinophyceae</taxon>
        <taxon>Suessiales</taxon>
        <taxon>Symbiodiniaceae</taxon>
        <taxon>Symbiodinium</taxon>
    </lineage>
</organism>
<dbReference type="EMBL" id="CAJNIZ010014681">
    <property type="protein sequence ID" value="CAE7364934.1"/>
    <property type="molecule type" value="Genomic_DNA"/>
</dbReference>
<dbReference type="Proteomes" id="UP000649617">
    <property type="component" value="Unassembled WGS sequence"/>
</dbReference>
<evidence type="ECO:0000313" key="3">
    <source>
        <dbReference type="EMBL" id="CAE7364934.1"/>
    </source>
</evidence>
<dbReference type="Gene3D" id="3.40.50.150">
    <property type="entry name" value="Vaccinia Virus protein VP39"/>
    <property type="match status" value="1"/>
</dbReference>
<proteinExistence type="predicted"/>
<feature type="compositionally biased region" description="Basic and acidic residues" evidence="2">
    <location>
        <begin position="417"/>
        <end position="427"/>
    </location>
</feature>
<feature type="region of interest" description="Disordered" evidence="2">
    <location>
        <begin position="708"/>
        <end position="731"/>
    </location>
</feature>
<dbReference type="AlphaFoldDB" id="A0A812Q1F0"/>
<evidence type="ECO:0000256" key="2">
    <source>
        <dbReference type="SAM" id="MobiDB-lite"/>
    </source>
</evidence>
<feature type="compositionally biased region" description="Basic and acidic residues" evidence="2">
    <location>
        <begin position="395"/>
        <end position="410"/>
    </location>
</feature>
<dbReference type="InterPro" id="IPR019734">
    <property type="entry name" value="TPR_rpt"/>
</dbReference>
<feature type="repeat" description="TPR" evidence="1">
    <location>
        <begin position="451"/>
        <end position="484"/>
    </location>
</feature>
<dbReference type="SUPFAM" id="SSF53335">
    <property type="entry name" value="S-adenosyl-L-methionine-dependent methyltransferases"/>
    <property type="match status" value="1"/>
</dbReference>
<sequence length="731" mass="81677">MIKATTGLASRLAQETSWQAVKMQHGENHVVMTTLRELEQGIAAELGGQQRNQLPASWRGARFATKQTYYWVTVIIWRETQWQWLSDSIEAARVVHTAWGQPDEWLRFGNTDCNTDTPLVIPGPQYTLTEEPRFTGLRFAVLVALLNELRDRRPGEVLRVVEVGVFVGQLSKFLLERCDFVQLVGVDPYVGADGTFPGNFASELDPEVAFHHASSLYDAFPGRALLLRATSLEVAQSLPDNSLDAVFIDGCHFYACVKSDFEAWMPKLRTTAETLVAGHDFSPQWPGVVRAVQEQRNHQPVTLSTDWLFWWFQPAATGSSEDVGDPSWTNSRQRAIIQGSILRSYAEKFPIKALNRAACMGKRSGGGKKKGKPVQTVKTIKAKGRDRSKGSAKNDSNRKQSRQEAKETRALRRRAHGKEEAINETRQRLRTKLLQRQLTRGRTAKHGEERRQVLIELAGLQTEAGQQRAAIKSLQEALDMSPEDADFKVRAPLLGLYMDQAMTEEATSLLKGPLFEMGAETESASGAKCEAMTVGLYSLALLSYISVRVLQEYKKKPREGKIAEDRLLERLQAAHRHNPFVAEFIAFAPAYEPVFPLGCDLPPAATEASLEIKLLQALRYCCQTGGRGQVSVWLDTDPFVRAFVRECLFENDRMEPAEHTNESTETPPLAVLPAQSSTESSVLTRWRRAREAGMRLWASDIAAEAGLHGQEECGEEELSFTDDDAVDDDVC</sequence>